<dbReference type="Proteomes" id="UP000182841">
    <property type="component" value="Unassembled WGS sequence"/>
</dbReference>
<sequence length="235" mass="26472">MLREGRLYRAPAVAALHSLADRTVNYAPVTGSRVPTWNARWHIDYLRQPLAREPAGDPVRGGAWDIACRLVRDYQFAEPSILRALYRGDMPLLGRDMLLEGRFAGLRFDMGVRVTSVIDETHGSGAAESRVWGWAYRTLQGHLEQGELAYQVVKRLRTGTVEFRITGHSRRAPLPNPVVRTGFAVFGRWTQHRFYHASARRLRRLLRAELEGAPPLAAAALPGYDNVVLAPTPRR</sequence>
<proteinExistence type="predicted"/>
<gene>
    <name evidence="2" type="ORF">SAMN05421870_103296</name>
</gene>
<name>A0A1H9R3W7_9ACTN</name>
<dbReference type="EMBL" id="FOGO01000003">
    <property type="protein sequence ID" value="SER67398.1"/>
    <property type="molecule type" value="Genomic_DNA"/>
</dbReference>
<organism evidence="2 3">
    <name type="scientific">Streptomyces qinglanensis</name>
    <dbReference type="NCBI Taxonomy" id="943816"/>
    <lineage>
        <taxon>Bacteria</taxon>
        <taxon>Bacillati</taxon>
        <taxon>Actinomycetota</taxon>
        <taxon>Actinomycetes</taxon>
        <taxon>Kitasatosporales</taxon>
        <taxon>Streptomycetaceae</taxon>
        <taxon>Streptomyces</taxon>
    </lineage>
</organism>
<dbReference type="RefSeq" id="WP_074999550.1">
    <property type="nucleotide sequence ID" value="NZ_FOGO01000003.1"/>
</dbReference>
<evidence type="ECO:0000313" key="3">
    <source>
        <dbReference type="Proteomes" id="UP000182841"/>
    </source>
</evidence>
<reference evidence="3" key="1">
    <citation type="submission" date="2016-10" db="EMBL/GenBank/DDBJ databases">
        <authorList>
            <person name="Varghese N."/>
            <person name="Submissions S."/>
        </authorList>
    </citation>
    <scope>NUCLEOTIDE SEQUENCE [LARGE SCALE GENOMIC DNA]</scope>
    <source>
        <strain evidence="3">CGMCC 4.6825</strain>
    </source>
</reference>
<feature type="domain" description="DUF1990" evidence="1">
    <location>
        <begin position="26"/>
        <end position="200"/>
    </location>
</feature>
<protein>
    <recommendedName>
        <fullName evidence="1">DUF1990 domain-containing protein</fullName>
    </recommendedName>
</protein>
<dbReference type="Pfam" id="PF09348">
    <property type="entry name" value="DUF1990"/>
    <property type="match status" value="1"/>
</dbReference>
<keyword evidence="3" id="KW-1185">Reference proteome</keyword>
<dbReference type="AlphaFoldDB" id="A0A1H9R3W7"/>
<evidence type="ECO:0000313" key="2">
    <source>
        <dbReference type="EMBL" id="SER67398.1"/>
    </source>
</evidence>
<evidence type="ECO:0000259" key="1">
    <source>
        <dbReference type="Pfam" id="PF09348"/>
    </source>
</evidence>
<dbReference type="OrthoDB" id="120660at2"/>
<accession>A0A1H9R3W7</accession>
<dbReference type="InterPro" id="IPR018960">
    <property type="entry name" value="DUF1990"/>
</dbReference>